<dbReference type="PANTHER" id="PTHR34308">
    <property type="entry name" value="COBALAMIN BIOSYNTHESIS PROTEIN CBIB"/>
    <property type="match status" value="1"/>
</dbReference>
<keyword evidence="6 9" id="KW-0812">Transmembrane</keyword>
<comment type="pathway">
    <text evidence="2 9">Cofactor biosynthesis; adenosylcobalamin biosynthesis.</text>
</comment>
<feature type="transmembrane region" description="Helical" evidence="9">
    <location>
        <begin position="159"/>
        <end position="176"/>
    </location>
</feature>
<accession>A0ABQ2P122</accession>
<dbReference type="HAMAP" id="MF_00024">
    <property type="entry name" value="CobD_CbiB"/>
    <property type="match status" value="1"/>
</dbReference>
<protein>
    <recommendedName>
        <fullName evidence="9">Cobalamin biosynthesis protein CobD</fullName>
    </recommendedName>
</protein>
<evidence type="ECO:0000256" key="5">
    <source>
        <dbReference type="ARBA" id="ARBA00022573"/>
    </source>
</evidence>
<evidence type="ECO:0000256" key="3">
    <source>
        <dbReference type="ARBA" id="ARBA00006263"/>
    </source>
</evidence>
<sequence length="321" mass="35889">MVIYHLISITLALIIDRVIGDPPHWPHPVRWMGSFITLLDRHLNRGKHKKWKGIVLLLLITMTVLLTSLLLSWGAYQLHAVAGILVEACLIAVTIAQKDLGTAALRVYEPLAAGDIENARYQVSMIVGRDTENLDEKEVTRAAVETVAESIGDGITSPLFWAFIGGAPLAIVYRAVNTCDSMLGHKNERYQDFGWASARLDDVLNWIPSRITTFLMMLTNRTPHLNRKEAFKRWYTDAKKHPSPNSGFFEAAVALFLGVQLGGVNYYKGIKSERAHMGISMRELEKRDILHTIKIMQRAVFAFVIILWIGGGIIAAAGAWF</sequence>
<dbReference type="PANTHER" id="PTHR34308:SF1">
    <property type="entry name" value="COBALAMIN BIOSYNTHESIS PROTEIN CBIB"/>
    <property type="match status" value="1"/>
</dbReference>
<evidence type="ECO:0000256" key="2">
    <source>
        <dbReference type="ARBA" id="ARBA00004953"/>
    </source>
</evidence>
<dbReference type="InterPro" id="IPR004485">
    <property type="entry name" value="Cobalamin_biosynth_CobD/CbiB"/>
</dbReference>
<proteinExistence type="inferred from homology"/>
<evidence type="ECO:0000256" key="9">
    <source>
        <dbReference type="HAMAP-Rule" id="MF_00024"/>
    </source>
</evidence>
<comment type="subcellular location">
    <subcellularLocation>
        <location evidence="1 9">Cell membrane</location>
        <topology evidence="1 9">Multi-pass membrane protein</topology>
    </subcellularLocation>
</comment>
<dbReference type="EMBL" id="BMLW01000014">
    <property type="protein sequence ID" value="GGP15256.1"/>
    <property type="molecule type" value="Genomic_DNA"/>
</dbReference>
<evidence type="ECO:0000256" key="1">
    <source>
        <dbReference type="ARBA" id="ARBA00004651"/>
    </source>
</evidence>
<organism evidence="10 11">
    <name type="scientific">Oceanobacillus neutriphilus</name>
    <dbReference type="NCBI Taxonomy" id="531815"/>
    <lineage>
        <taxon>Bacteria</taxon>
        <taxon>Bacillati</taxon>
        <taxon>Bacillota</taxon>
        <taxon>Bacilli</taxon>
        <taxon>Bacillales</taxon>
        <taxon>Bacillaceae</taxon>
        <taxon>Oceanobacillus</taxon>
    </lineage>
</organism>
<keyword evidence="11" id="KW-1185">Reference proteome</keyword>
<comment type="function">
    <text evidence="9">Converts cobyric acid to cobinamide by the addition of aminopropanol on the F carboxylic group.</text>
</comment>
<feature type="transmembrane region" description="Helical" evidence="9">
    <location>
        <begin position="299"/>
        <end position="320"/>
    </location>
</feature>
<evidence type="ECO:0000313" key="11">
    <source>
        <dbReference type="Proteomes" id="UP000641206"/>
    </source>
</evidence>
<comment type="caution">
    <text evidence="9">Lacks conserved residue(s) required for the propagation of feature annotation.</text>
</comment>
<evidence type="ECO:0000256" key="4">
    <source>
        <dbReference type="ARBA" id="ARBA00022475"/>
    </source>
</evidence>
<evidence type="ECO:0000256" key="7">
    <source>
        <dbReference type="ARBA" id="ARBA00022989"/>
    </source>
</evidence>
<comment type="similarity">
    <text evidence="3 9">Belongs to the CobD/CbiB family.</text>
</comment>
<dbReference type="Pfam" id="PF03186">
    <property type="entry name" value="CobD_Cbib"/>
    <property type="match status" value="1"/>
</dbReference>
<gene>
    <name evidence="10" type="primary">cbiB</name>
    <name evidence="9" type="synonym">cobD</name>
    <name evidence="10" type="ORF">GCM10011346_42540</name>
</gene>
<dbReference type="NCBIfam" id="TIGR00380">
    <property type="entry name" value="cobal_cbiB"/>
    <property type="match status" value="1"/>
</dbReference>
<feature type="transmembrane region" description="Helical" evidence="9">
    <location>
        <begin position="51"/>
        <end position="70"/>
    </location>
</feature>
<keyword evidence="4 9" id="KW-1003">Cell membrane</keyword>
<reference evidence="11" key="1">
    <citation type="journal article" date="2019" name="Int. J. Syst. Evol. Microbiol.">
        <title>The Global Catalogue of Microorganisms (GCM) 10K type strain sequencing project: providing services to taxonomists for standard genome sequencing and annotation.</title>
        <authorList>
            <consortium name="The Broad Institute Genomics Platform"/>
            <consortium name="The Broad Institute Genome Sequencing Center for Infectious Disease"/>
            <person name="Wu L."/>
            <person name="Ma J."/>
        </authorList>
    </citation>
    <scope>NUCLEOTIDE SEQUENCE [LARGE SCALE GENOMIC DNA]</scope>
    <source>
        <strain evidence="11">CGMCC 1.7693</strain>
    </source>
</reference>
<evidence type="ECO:0000256" key="6">
    <source>
        <dbReference type="ARBA" id="ARBA00022692"/>
    </source>
</evidence>
<comment type="caution">
    <text evidence="10">The sequence shown here is derived from an EMBL/GenBank/DDBJ whole genome shotgun (WGS) entry which is preliminary data.</text>
</comment>
<keyword evidence="8 9" id="KW-0472">Membrane</keyword>
<evidence type="ECO:0000313" key="10">
    <source>
        <dbReference type="EMBL" id="GGP15256.1"/>
    </source>
</evidence>
<dbReference type="Proteomes" id="UP000641206">
    <property type="component" value="Unassembled WGS sequence"/>
</dbReference>
<keyword evidence="5 9" id="KW-0169">Cobalamin biosynthesis</keyword>
<name>A0ABQ2P122_9BACI</name>
<evidence type="ECO:0000256" key="8">
    <source>
        <dbReference type="ARBA" id="ARBA00023136"/>
    </source>
</evidence>
<keyword evidence="7 9" id="KW-1133">Transmembrane helix</keyword>
<dbReference type="RefSeq" id="WP_188736958.1">
    <property type="nucleotide sequence ID" value="NZ_BMLW01000014.1"/>
</dbReference>